<keyword evidence="6 11" id="KW-0999">Mitochondrion inner membrane</keyword>
<dbReference type="STRING" id="131310.A0A0N4ZIE9"/>
<evidence type="ECO:0000256" key="10">
    <source>
        <dbReference type="ARBA" id="ARBA00023136"/>
    </source>
</evidence>
<keyword evidence="9 11" id="KW-0496">Mitochondrion</keyword>
<dbReference type="Gene3D" id="1.20.5.260">
    <property type="entry name" value="Cytochrome b-c1 complex subunit 9"/>
    <property type="match status" value="1"/>
</dbReference>
<feature type="transmembrane region" description="Helical" evidence="11">
    <location>
        <begin position="16"/>
        <end position="34"/>
    </location>
</feature>
<protein>
    <recommendedName>
        <fullName evidence="11">Complex III subunit 9</fullName>
    </recommendedName>
</protein>
<dbReference type="Proteomes" id="UP000038045">
    <property type="component" value="Unplaced"/>
</dbReference>
<dbReference type="GO" id="GO:0045275">
    <property type="term" value="C:respiratory chain complex III"/>
    <property type="evidence" value="ECO:0007669"/>
    <property type="project" value="UniProtKB-UniRule"/>
</dbReference>
<evidence type="ECO:0000256" key="2">
    <source>
        <dbReference type="ARBA" id="ARBA00007856"/>
    </source>
</evidence>
<comment type="subunit">
    <text evidence="11">Component of the ubiquinol-cytochrome c oxidoreductase (cytochrome b-c1 complex, complex III, CIII), a multisubunit enzyme composed of 3 respiratory subunits cytochrome b, cytochrome c1 and Rieske protein, 2 core protein subunits, and additional low-molecular weight protein subunits.</text>
</comment>
<dbReference type="InterPro" id="IPR036656">
    <property type="entry name" value="QCR9_sf"/>
</dbReference>
<evidence type="ECO:0000256" key="4">
    <source>
        <dbReference type="ARBA" id="ARBA00022660"/>
    </source>
</evidence>
<dbReference type="GO" id="GO:0005743">
    <property type="term" value="C:mitochondrial inner membrane"/>
    <property type="evidence" value="ECO:0007669"/>
    <property type="project" value="UniProtKB-SubCell"/>
</dbReference>
<evidence type="ECO:0000256" key="11">
    <source>
        <dbReference type="RuleBase" id="RU368056"/>
    </source>
</evidence>
<evidence type="ECO:0000256" key="6">
    <source>
        <dbReference type="ARBA" id="ARBA00022792"/>
    </source>
</evidence>
<evidence type="ECO:0000313" key="13">
    <source>
        <dbReference type="WBParaSite" id="PTRK_0000770300.1"/>
    </source>
</evidence>
<reference evidence="13" key="1">
    <citation type="submission" date="2017-02" db="UniProtKB">
        <authorList>
            <consortium name="WormBaseParasite"/>
        </authorList>
    </citation>
    <scope>IDENTIFICATION</scope>
</reference>
<keyword evidence="3 11" id="KW-0813">Transport</keyword>
<evidence type="ECO:0000256" key="8">
    <source>
        <dbReference type="ARBA" id="ARBA00022989"/>
    </source>
</evidence>
<dbReference type="FunFam" id="1.20.5.260:FF:000001">
    <property type="entry name" value="Cytochrome b-c1 complex subunit 9"/>
    <property type="match status" value="1"/>
</dbReference>
<keyword evidence="10 11" id="KW-0472">Membrane</keyword>
<proteinExistence type="inferred from homology"/>
<dbReference type="PANTHER" id="PTHR12980">
    <property type="entry name" value="UBIQUINOL-CYTOCHROME C REDUCTASE COMPLEX, SUBUNIT X"/>
    <property type="match status" value="1"/>
</dbReference>
<keyword evidence="4 11" id="KW-0679">Respiratory chain</keyword>
<evidence type="ECO:0000313" key="12">
    <source>
        <dbReference type="Proteomes" id="UP000038045"/>
    </source>
</evidence>
<evidence type="ECO:0000256" key="3">
    <source>
        <dbReference type="ARBA" id="ARBA00022448"/>
    </source>
</evidence>
<keyword evidence="8 11" id="KW-1133">Transmembrane helix</keyword>
<comment type="subcellular location">
    <subcellularLocation>
        <location evidence="1 11">Mitochondrion inner membrane</location>
        <topology evidence="1 11">Single-pass membrane protein</topology>
    </subcellularLocation>
</comment>
<dbReference type="WBParaSite" id="PTRK_0000770300.1">
    <property type="protein sequence ID" value="PTRK_0000770300.1"/>
    <property type="gene ID" value="PTRK_0000770300"/>
</dbReference>
<organism evidence="12 13">
    <name type="scientific">Parastrongyloides trichosuri</name>
    <name type="common">Possum-specific nematode worm</name>
    <dbReference type="NCBI Taxonomy" id="131310"/>
    <lineage>
        <taxon>Eukaryota</taxon>
        <taxon>Metazoa</taxon>
        <taxon>Ecdysozoa</taxon>
        <taxon>Nematoda</taxon>
        <taxon>Chromadorea</taxon>
        <taxon>Rhabditida</taxon>
        <taxon>Tylenchina</taxon>
        <taxon>Panagrolaimomorpha</taxon>
        <taxon>Strongyloidoidea</taxon>
        <taxon>Strongyloididae</taxon>
        <taxon>Parastrongyloides</taxon>
    </lineage>
</organism>
<dbReference type="GO" id="GO:0006122">
    <property type="term" value="P:mitochondrial electron transport, ubiquinol to cytochrome c"/>
    <property type="evidence" value="ECO:0007669"/>
    <property type="project" value="UniProtKB-UniRule"/>
</dbReference>
<keyword evidence="5 11" id="KW-0812">Transmembrane</keyword>
<accession>A0A0N4ZIE9</accession>
<dbReference type="PANTHER" id="PTHR12980:SF0">
    <property type="entry name" value="CYTOCHROME B-C1 COMPLEX SUBUNIT 9"/>
    <property type="match status" value="1"/>
</dbReference>
<evidence type="ECO:0000256" key="9">
    <source>
        <dbReference type="ARBA" id="ARBA00023128"/>
    </source>
</evidence>
<comment type="function">
    <text evidence="11">Component of the ubiquinol-cytochrome c oxidoreductase, a multisubunit transmembrane complex that is part of the mitochondrial electron transport chain which drives oxidative phosphorylation. The complex plays an important role in the uptake of multiple carbon sources present in different host niches.</text>
</comment>
<dbReference type="Pfam" id="PF05365">
    <property type="entry name" value="UCR_UQCRX_QCR9"/>
    <property type="match status" value="1"/>
</dbReference>
<sequence>MSALPSIFYNSVSKRFSTILLAVSAGAFVFDLTFNKATDAYWRSNNKGKLWVDIEPKVRAMMASEEE</sequence>
<evidence type="ECO:0000256" key="7">
    <source>
        <dbReference type="ARBA" id="ARBA00022982"/>
    </source>
</evidence>
<dbReference type="InterPro" id="IPR008027">
    <property type="entry name" value="QCR9"/>
</dbReference>
<name>A0A0N4ZIE9_PARTI</name>
<comment type="similarity">
    <text evidence="2 11">Belongs to the UQCR10/QCR9 family.</text>
</comment>
<evidence type="ECO:0000256" key="1">
    <source>
        <dbReference type="ARBA" id="ARBA00004434"/>
    </source>
</evidence>
<dbReference type="AlphaFoldDB" id="A0A0N4ZIE9"/>
<evidence type="ECO:0000256" key="5">
    <source>
        <dbReference type="ARBA" id="ARBA00022692"/>
    </source>
</evidence>
<keyword evidence="7 11" id="KW-0249">Electron transport</keyword>
<keyword evidence="12" id="KW-1185">Reference proteome</keyword>
<dbReference type="SUPFAM" id="SSF81514">
    <property type="entry name" value="Subunit X (non-heme 7 kDa protein) of cytochrome bc1 complex (Ubiquinol-cytochrome c reductase)"/>
    <property type="match status" value="1"/>
</dbReference>